<accession>A0A318NIG0</accession>
<dbReference type="Proteomes" id="UP000248333">
    <property type="component" value="Unassembled WGS sequence"/>
</dbReference>
<feature type="domain" description="B12-binding" evidence="1">
    <location>
        <begin position="16"/>
        <end position="154"/>
    </location>
</feature>
<dbReference type="SUPFAM" id="SSF52242">
    <property type="entry name" value="Cobalamin (vitamin B12)-binding domain"/>
    <property type="match status" value="1"/>
</dbReference>
<proteinExistence type="predicted"/>
<dbReference type="InterPro" id="IPR036724">
    <property type="entry name" value="Cobalamin-bd_sf"/>
</dbReference>
<dbReference type="RefSeq" id="WP_110565791.1">
    <property type="nucleotide sequence ID" value="NZ_PYBV01000029.1"/>
</dbReference>
<comment type="caution">
    <text evidence="2">The sequence shown here is derived from an EMBL/GenBank/DDBJ whole genome shotgun (WGS) entry which is preliminary data.</text>
</comment>
<dbReference type="InterPro" id="IPR006158">
    <property type="entry name" value="Cobalamin-bd"/>
</dbReference>
<organism evidence="2 3">
    <name type="scientific">Micromonospora arborensis</name>
    <dbReference type="NCBI Taxonomy" id="2116518"/>
    <lineage>
        <taxon>Bacteria</taxon>
        <taxon>Bacillati</taxon>
        <taxon>Actinomycetota</taxon>
        <taxon>Actinomycetes</taxon>
        <taxon>Micromonosporales</taxon>
        <taxon>Micromonosporaceae</taxon>
        <taxon>Micromonospora</taxon>
    </lineage>
</organism>
<sequence length="154" mass="16298">MSELTTARDDTPGRRRATVVVSGVASDAHTWNLVFLELLLSELGFDVANLGACVPDELLVRECLERRPDLLVLSSVNGHGHIDGARAARALRDRSALAALPVVIGGKLGVAGSLTAAQRDELLAAGCDAVYEDSVDAITAFRSFLSALPSRAFR</sequence>
<evidence type="ECO:0000259" key="1">
    <source>
        <dbReference type="PROSITE" id="PS51332"/>
    </source>
</evidence>
<dbReference type="Gene3D" id="3.40.50.280">
    <property type="entry name" value="Cobalamin-binding domain"/>
    <property type="match status" value="1"/>
</dbReference>
<evidence type="ECO:0000313" key="3">
    <source>
        <dbReference type="Proteomes" id="UP000248333"/>
    </source>
</evidence>
<name>A0A318NIG0_9ACTN</name>
<gene>
    <name evidence="2" type="ORF">C7C45_23060</name>
</gene>
<evidence type="ECO:0000313" key="2">
    <source>
        <dbReference type="EMBL" id="PYC66959.1"/>
    </source>
</evidence>
<dbReference type="GO" id="GO:0031419">
    <property type="term" value="F:cobalamin binding"/>
    <property type="evidence" value="ECO:0007669"/>
    <property type="project" value="InterPro"/>
</dbReference>
<dbReference type="GO" id="GO:0046872">
    <property type="term" value="F:metal ion binding"/>
    <property type="evidence" value="ECO:0007669"/>
    <property type="project" value="InterPro"/>
</dbReference>
<dbReference type="Pfam" id="PF02310">
    <property type="entry name" value="B12-binding"/>
    <property type="match status" value="1"/>
</dbReference>
<dbReference type="PROSITE" id="PS51332">
    <property type="entry name" value="B12_BINDING"/>
    <property type="match status" value="1"/>
</dbReference>
<reference evidence="2 3" key="1">
    <citation type="submission" date="2018-03" db="EMBL/GenBank/DDBJ databases">
        <title>Bioinformatic expansion and discovery of thiopeptide antibiotics.</title>
        <authorList>
            <person name="Schwalen C.J."/>
            <person name="Hudson G.A."/>
            <person name="Mitchell D.A."/>
        </authorList>
    </citation>
    <scope>NUCLEOTIDE SEQUENCE [LARGE SCALE GENOMIC DNA]</scope>
    <source>
        <strain evidence="2 3">NRRL 8041</strain>
    </source>
</reference>
<dbReference type="AlphaFoldDB" id="A0A318NIG0"/>
<dbReference type="OrthoDB" id="8482131at2"/>
<dbReference type="EMBL" id="PYBV01000029">
    <property type="protein sequence ID" value="PYC66959.1"/>
    <property type="molecule type" value="Genomic_DNA"/>
</dbReference>
<keyword evidence="3" id="KW-1185">Reference proteome</keyword>
<protein>
    <recommendedName>
        <fullName evidence="1">B12-binding domain-containing protein</fullName>
    </recommendedName>
</protein>